<dbReference type="Proteomes" id="UP000727407">
    <property type="component" value="Unassembled WGS sequence"/>
</dbReference>
<evidence type="ECO:0000313" key="3">
    <source>
        <dbReference type="EMBL" id="KAF5887951.1"/>
    </source>
</evidence>
<keyword evidence="2" id="KW-0812">Transmembrane</keyword>
<proteinExistence type="predicted"/>
<feature type="compositionally biased region" description="Low complexity" evidence="1">
    <location>
        <begin position="105"/>
        <end position="117"/>
    </location>
</feature>
<feature type="transmembrane region" description="Helical" evidence="2">
    <location>
        <begin position="46"/>
        <end position="65"/>
    </location>
</feature>
<reference evidence="3" key="1">
    <citation type="submission" date="2020-07" db="EMBL/GenBank/DDBJ databases">
        <title>Clarias magur genome sequencing, assembly and annotation.</title>
        <authorList>
            <person name="Kushwaha B."/>
            <person name="Kumar R."/>
            <person name="Das P."/>
            <person name="Joshi C.G."/>
            <person name="Kumar D."/>
            <person name="Nagpure N.S."/>
            <person name="Pandey M."/>
            <person name="Agarwal S."/>
            <person name="Srivastava S."/>
            <person name="Singh M."/>
            <person name="Sahoo L."/>
            <person name="Jayasankar P."/>
            <person name="Meher P.K."/>
            <person name="Koringa P.G."/>
            <person name="Iquebal M.A."/>
            <person name="Das S.P."/>
            <person name="Bit A."/>
            <person name="Patnaik S."/>
            <person name="Patel N."/>
            <person name="Shah T.M."/>
            <person name="Hinsu A."/>
            <person name="Jena J.K."/>
        </authorList>
    </citation>
    <scope>NUCLEOTIDE SEQUENCE</scope>
    <source>
        <strain evidence="3">CIFAMagur01</strain>
        <tissue evidence="3">Testis</tissue>
    </source>
</reference>
<evidence type="ECO:0000256" key="1">
    <source>
        <dbReference type="SAM" id="MobiDB-lite"/>
    </source>
</evidence>
<evidence type="ECO:0000313" key="4">
    <source>
        <dbReference type="Proteomes" id="UP000727407"/>
    </source>
</evidence>
<keyword evidence="2" id="KW-0472">Membrane</keyword>
<feature type="transmembrane region" description="Helical" evidence="2">
    <location>
        <begin position="77"/>
        <end position="98"/>
    </location>
</feature>
<comment type="caution">
    <text evidence="3">The sequence shown here is derived from an EMBL/GenBank/DDBJ whole genome shotgun (WGS) entry which is preliminary data.</text>
</comment>
<keyword evidence="2" id="KW-1133">Transmembrane helix</keyword>
<dbReference type="EMBL" id="QNUK01001051">
    <property type="protein sequence ID" value="KAF5887951.1"/>
    <property type="molecule type" value="Genomic_DNA"/>
</dbReference>
<evidence type="ECO:0000256" key="2">
    <source>
        <dbReference type="SAM" id="Phobius"/>
    </source>
</evidence>
<feature type="non-terminal residue" evidence="3">
    <location>
        <position position="176"/>
    </location>
</feature>
<keyword evidence="3" id="KW-0675">Receptor</keyword>
<sequence length="176" mass="19360">MCCRRDLLENCVLINNVGSVKYITSLSLSHIIESLYYRDRMELRRLPVMLLLISVIPMAQAQAAVSGSRSSGGTVGLAVGLVFLFIALLILMILPWFYKRTKDTQQNTSQTSEQNQSRSGAEDSQAGYTPLQAGKCENIYCTVDQTDTSGTGEAAAQSNDATYSLVMMDKETSRNK</sequence>
<dbReference type="AlphaFoldDB" id="A0A8J4WRM2"/>
<organism evidence="3 4">
    <name type="scientific">Clarias magur</name>
    <name type="common">Asian catfish</name>
    <name type="synonym">Macropteronotus magur</name>
    <dbReference type="NCBI Taxonomy" id="1594786"/>
    <lineage>
        <taxon>Eukaryota</taxon>
        <taxon>Metazoa</taxon>
        <taxon>Chordata</taxon>
        <taxon>Craniata</taxon>
        <taxon>Vertebrata</taxon>
        <taxon>Euteleostomi</taxon>
        <taxon>Actinopterygii</taxon>
        <taxon>Neopterygii</taxon>
        <taxon>Teleostei</taxon>
        <taxon>Ostariophysi</taxon>
        <taxon>Siluriformes</taxon>
        <taxon>Clariidae</taxon>
        <taxon>Clarias</taxon>
    </lineage>
</organism>
<feature type="region of interest" description="Disordered" evidence="1">
    <location>
        <begin position="105"/>
        <end position="127"/>
    </location>
</feature>
<keyword evidence="4" id="KW-1185">Reference proteome</keyword>
<accession>A0A8J4WRM2</accession>
<gene>
    <name evidence="3" type="ORF">DAT39_022088</name>
</gene>
<protein>
    <submittedName>
        <fullName evidence="3">Fc receptor-like protein 5</fullName>
    </submittedName>
</protein>
<name>A0A8J4WRM2_CLAMG</name>